<evidence type="ECO:0000256" key="14">
    <source>
        <dbReference type="SAM" id="Phobius"/>
    </source>
</evidence>
<evidence type="ECO:0000256" key="2">
    <source>
        <dbReference type="ARBA" id="ARBA00004370"/>
    </source>
</evidence>
<feature type="signal peptide" evidence="15">
    <location>
        <begin position="1"/>
        <end position="24"/>
    </location>
</feature>
<dbReference type="EMBL" id="JAFIMR010000023">
    <property type="protein sequence ID" value="KAI1864614.1"/>
    <property type="molecule type" value="Genomic_DNA"/>
</dbReference>
<protein>
    <recommendedName>
        <fullName evidence="3">chitinase</fullName>
        <ecNumber evidence="3">3.2.1.14</ecNumber>
    </recommendedName>
</protein>
<evidence type="ECO:0000259" key="16">
    <source>
        <dbReference type="PROSITE" id="PS51762"/>
    </source>
</evidence>
<evidence type="ECO:0000256" key="1">
    <source>
        <dbReference type="ARBA" id="ARBA00000822"/>
    </source>
</evidence>
<gene>
    <name evidence="17" type="ORF">JX265_008338</name>
</gene>
<keyword evidence="9" id="KW-0325">Glycoprotein</keyword>
<keyword evidence="14" id="KW-0812">Transmembrane</keyword>
<evidence type="ECO:0000256" key="12">
    <source>
        <dbReference type="ARBA" id="ARBA00038074"/>
    </source>
</evidence>
<feature type="compositionally biased region" description="Gly residues" evidence="13">
    <location>
        <begin position="482"/>
        <end position="511"/>
    </location>
</feature>
<dbReference type="GO" id="GO:0016757">
    <property type="term" value="F:glycosyltransferase activity"/>
    <property type="evidence" value="ECO:0007669"/>
    <property type="project" value="UniProtKB-KW"/>
</dbReference>
<reference evidence="17" key="1">
    <citation type="submission" date="2021-03" db="EMBL/GenBank/DDBJ databases">
        <title>Revisited historic fungal species revealed as producer of novel bioactive compounds through whole genome sequencing and comparative genomics.</title>
        <authorList>
            <person name="Vignolle G.A."/>
            <person name="Hochenegger N."/>
            <person name="Mach R.L."/>
            <person name="Mach-Aigner A.R."/>
            <person name="Javad Rahimi M."/>
            <person name="Salim K.A."/>
            <person name="Chan C.M."/>
            <person name="Lim L.B.L."/>
            <person name="Cai F."/>
            <person name="Druzhinina I.S."/>
            <person name="U'Ren J.M."/>
            <person name="Derntl C."/>
        </authorList>
    </citation>
    <scope>NUCLEOTIDE SEQUENCE</scope>
    <source>
        <strain evidence="17">TUCIM 5799</strain>
    </source>
</reference>
<dbReference type="PANTHER" id="PTHR10963">
    <property type="entry name" value="GLYCOSYL HYDROLASE-RELATED"/>
    <property type="match status" value="1"/>
</dbReference>
<comment type="caution">
    <text evidence="17">The sequence shown here is derived from an EMBL/GenBank/DDBJ whole genome shotgun (WGS) entry which is preliminary data.</text>
</comment>
<dbReference type="Gene3D" id="2.60.120.200">
    <property type="match status" value="1"/>
</dbReference>
<evidence type="ECO:0000256" key="6">
    <source>
        <dbReference type="ARBA" id="ARBA00022729"/>
    </source>
</evidence>
<dbReference type="SUPFAM" id="SSF49899">
    <property type="entry name" value="Concanavalin A-like lectins/glucanases"/>
    <property type="match status" value="1"/>
</dbReference>
<dbReference type="EC" id="3.2.1.14" evidence="3"/>
<evidence type="ECO:0000256" key="5">
    <source>
        <dbReference type="ARBA" id="ARBA00022679"/>
    </source>
</evidence>
<evidence type="ECO:0000313" key="17">
    <source>
        <dbReference type="EMBL" id="KAI1864614.1"/>
    </source>
</evidence>
<dbReference type="Proteomes" id="UP000829685">
    <property type="component" value="Unassembled WGS sequence"/>
</dbReference>
<evidence type="ECO:0000256" key="9">
    <source>
        <dbReference type="ARBA" id="ARBA00023180"/>
    </source>
</evidence>
<feature type="chain" id="PRO_5040168037" description="chitinase" evidence="15">
    <location>
        <begin position="25"/>
        <end position="511"/>
    </location>
</feature>
<dbReference type="GO" id="GO:0016020">
    <property type="term" value="C:membrane"/>
    <property type="evidence" value="ECO:0007669"/>
    <property type="project" value="UniProtKB-SubCell"/>
</dbReference>
<dbReference type="GO" id="GO:0009277">
    <property type="term" value="C:fungal-type cell wall"/>
    <property type="evidence" value="ECO:0007669"/>
    <property type="project" value="TreeGrafter"/>
</dbReference>
<comment type="subcellular location">
    <subcellularLocation>
        <location evidence="2">Membrane</location>
    </subcellularLocation>
</comment>
<dbReference type="InterPro" id="IPR050546">
    <property type="entry name" value="Glycosyl_Hydrlase_16"/>
</dbReference>
<feature type="domain" description="GH16" evidence="16">
    <location>
        <begin position="26"/>
        <end position="238"/>
    </location>
</feature>
<dbReference type="GO" id="GO:0008843">
    <property type="term" value="F:endochitinase activity"/>
    <property type="evidence" value="ECO:0007669"/>
    <property type="project" value="UniProtKB-EC"/>
</dbReference>
<evidence type="ECO:0000256" key="10">
    <source>
        <dbReference type="ARBA" id="ARBA00023295"/>
    </source>
</evidence>
<keyword evidence="4" id="KW-0328">Glycosyltransferase</keyword>
<evidence type="ECO:0000256" key="8">
    <source>
        <dbReference type="ARBA" id="ARBA00023136"/>
    </source>
</evidence>
<proteinExistence type="inferred from homology"/>
<dbReference type="AlphaFoldDB" id="A0A9P9WI19"/>
<keyword evidence="14" id="KW-1133">Transmembrane helix</keyword>
<name>A0A9P9WI19_9PEZI</name>
<evidence type="ECO:0000256" key="13">
    <source>
        <dbReference type="SAM" id="MobiDB-lite"/>
    </source>
</evidence>
<comment type="catalytic activity">
    <reaction evidence="1">
        <text>Random endo-hydrolysis of N-acetyl-beta-D-glucosaminide (1-&gt;4)-beta-linkages in chitin and chitodextrins.</text>
        <dbReference type="EC" id="3.2.1.14"/>
    </reaction>
</comment>
<dbReference type="CDD" id="cd02183">
    <property type="entry name" value="GH16_fungal_CRH1_transglycosylase"/>
    <property type="match status" value="1"/>
</dbReference>
<dbReference type="GO" id="GO:0031505">
    <property type="term" value="P:fungal-type cell wall organization"/>
    <property type="evidence" value="ECO:0007669"/>
    <property type="project" value="TreeGrafter"/>
</dbReference>
<keyword evidence="18" id="KW-1185">Reference proteome</keyword>
<evidence type="ECO:0000256" key="4">
    <source>
        <dbReference type="ARBA" id="ARBA00022676"/>
    </source>
</evidence>
<dbReference type="PROSITE" id="PS51762">
    <property type="entry name" value="GH16_2"/>
    <property type="match status" value="1"/>
</dbReference>
<evidence type="ECO:0000256" key="7">
    <source>
        <dbReference type="ARBA" id="ARBA00022801"/>
    </source>
</evidence>
<feature type="transmembrane region" description="Helical" evidence="14">
    <location>
        <begin position="312"/>
        <end position="332"/>
    </location>
</feature>
<feature type="region of interest" description="Disordered" evidence="13">
    <location>
        <begin position="398"/>
        <end position="511"/>
    </location>
</feature>
<sequence>MTRSTSWLSASALLVSLLSSPATAQLHTDCNPTLKDCPADPAFGTAHTFNFNATPATGLFKTSAGTVDYSAANGAKFTIPKQGYSPTLATQFYIFWGRAEVILKAANGTGIISSIVLGSDDLDEIDWEFKGGDTANAYTNYYGKGVTENNGDNGLTVPVTGNVQTEWHNYTNVWTKEKLEWWLDGKLVRTLTPAESASHNQTFPQTPMKLSMGIWAGGDSSQSKGTIDWAGGATNYDTAPFTMYVQSARVEDYSKGKEYVYGDRSGKWESIKIVEPTANSTAIDNLNKPAEEEDKSISEKWDELSSGAKGGVYAGGVGVVAIAFLALLFYYLRQRKRGKAEAALAAKNQEYERLELDRFKKEGRDPDALAYEGAEYDAATMRKDGMVSTAAYTVPSADHDDHYARSNSLQGAPQAGAWDPTSPAPGAPAPLRNNSFGPASPVSPVRNFSSPVHSVHNGGYSGVDTRMASPGPSPYNSPQSPAGGGYGNGGTGYGGANNGYWNGNGNGNGYR</sequence>
<keyword evidence="10" id="KW-0326">Glycosidase</keyword>
<keyword evidence="8 14" id="KW-0472">Membrane</keyword>
<keyword evidence="6 15" id="KW-0732">Signal</keyword>
<organism evidence="17 18">
    <name type="scientific">Neoarthrinium moseri</name>
    <dbReference type="NCBI Taxonomy" id="1658444"/>
    <lineage>
        <taxon>Eukaryota</taxon>
        <taxon>Fungi</taxon>
        <taxon>Dikarya</taxon>
        <taxon>Ascomycota</taxon>
        <taxon>Pezizomycotina</taxon>
        <taxon>Sordariomycetes</taxon>
        <taxon>Xylariomycetidae</taxon>
        <taxon>Amphisphaeriales</taxon>
        <taxon>Apiosporaceae</taxon>
        <taxon>Neoarthrinium</taxon>
    </lineage>
</organism>
<keyword evidence="11" id="KW-0961">Cell wall biogenesis/degradation</keyword>
<evidence type="ECO:0000256" key="3">
    <source>
        <dbReference type="ARBA" id="ARBA00012729"/>
    </source>
</evidence>
<evidence type="ECO:0000256" key="15">
    <source>
        <dbReference type="SAM" id="SignalP"/>
    </source>
</evidence>
<evidence type="ECO:0000256" key="11">
    <source>
        <dbReference type="ARBA" id="ARBA00023316"/>
    </source>
</evidence>
<evidence type="ECO:0000313" key="18">
    <source>
        <dbReference type="Proteomes" id="UP000829685"/>
    </source>
</evidence>
<dbReference type="InterPro" id="IPR013320">
    <property type="entry name" value="ConA-like_dom_sf"/>
</dbReference>
<dbReference type="PANTHER" id="PTHR10963:SF27">
    <property type="entry name" value="GLYCOSIDASE-RELATED"/>
    <property type="match status" value="1"/>
</dbReference>
<dbReference type="InterPro" id="IPR000757">
    <property type="entry name" value="Beta-glucanase-like"/>
</dbReference>
<accession>A0A9P9WI19</accession>
<keyword evidence="5" id="KW-0808">Transferase</keyword>
<comment type="similarity">
    <text evidence="12">Belongs to the glycosyl hydrolase 16 family. CRH1 subfamily.</text>
</comment>
<dbReference type="Pfam" id="PF00722">
    <property type="entry name" value="Glyco_hydro_16"/>
    <property type="match status" value="1"/>
</dbReference>
<dbReference type="GO" id="GO:0005975">
    <property type="term" value="P:carbohydrate metabolic process"/>
    <property type="evidence" value="ECO:0007669"/>
    <property type="project" value="InterPro"/>
</dbReference>
<keyword evidence="7" id="KW-0378">Hydrolase</keyword>